<protein>
    <submittedName>
        <fullName evidence="1">Uncharacterized protein</fullName>
    </submittedName>
</protein>
<name>A0A0V1AWE2_TRISP</name>
<dbReference type="EMBL" id="JYDH01000041">
    <property type="protein sequence ID" value="KRY36594.1"/>
    <property type="molecule type" value="Genomic_DNA"/>
</dbReference>
<accession>A0A0V1AWE2</accession>
<sequence length="90" mass="10590">MLTKKFQCTKTGFQRCAMQITITIKVLYHQLGCTCLFDLRGKIKVNTQSTRIKTQTVRSRTIEEKRYAWFLVRLDSVRLNSKGCSYIYTK</sequence>
<dbReference type="EMBL" id="JYDH01000181">
    <property type="protein sequence ID" value="KRY29099.1"/>
    <property type="molecule type" value="Genomic_DNA"/>
</dbReference>
<dbReference type="AlphaFoldDB" id="A0A0V1AWE2"/>
<keyword evidence="3" id="KW-1185">Reference proteome</keyword>
<reference evidence="1 3" key="1">
    <citation type="submission" date="2015-01" db="EMBL/GenBank/DDBJ databases">
        <title>Evolution of Trichinella species and genotypes.</title>
        <authorList>
            <person name="Korhonen P.K."/>
            <person name="Edoardo P."/>
            <person name="Giuseppe L.R."/>
            <person name="Gasser R.B."/>
        </authorList>
    </citation>
    <scope>NUCLEOTIDE SEQUENCE [LARGE SCALE GENOMIC DNA]</scope>
    <source>
        <strain evidence="1">ISS3</strain>
    </source>
</reference>
<evidence type="ECO:0000313" key="3">
    <source>
        <dbReference type="Proteomes" id="UP000054776"/>
    </source>
</evidence>
<dbReference type="InParanoid" id="A0A0V1AWE2"/>
<proteinExistence type="predicted"/>
<dbReference type="Proteomes" id="UP000054776">
    <property type="component" value="Unassembled WGS sequence"/>
</dbReference>
<organism evidence="1 3">
    <name type="scientific">Trichinella spiralis</name>
    <name type="common">Trichina worm</name>
    <dbReference type="NCBI Taxonomy" id="6334"/>
    <lineage>
        <taxon>Eukaryota</taxon>
        <taxon>Metazoa</taxon>
        <taxon>Ecdysozoa</taxon>
        <taxon>Nematoda</taxon>
        <taxon>Enoplea</taxon>
        <taxon>Dorylaimia</taxon>
        <taxon>Trichinellida</taxon>
        <taxon>Trichinellidae</taxon>
        <taxon>Trichinella</taxon>
    </lineage>
</organism>
<evidence type="ECO:0000313" key="1">
    <source>
        <dbReference type="EMBL" id="KRY29099.1"/>
    </source>
</evidence>
<gene>
    <name evidence="1" type="ORF">T01_4917</name>
    <name evidence="2" type="ORF">T01_867</name>
</gene>
<comment type="caution">
    <text evidence="1">The sequence shown here is derived from an EMBL/GenBank/DDBJ whole genome shotgun (WGS) entry which is preliminary data.</text>
</comment>
<evidence type="ECO:0000313" key="2">
    <source>
        <dbReference type="EMBL" id="KRY36594.1"/>
    </source>
</evidence>